<feature type="domain" description="M23ase beta-sheet core" evidence="4">
    <location>
        <begin position="183"/>
        <end position="278"/>
    </location>
</feature>
<accession>I8UBJ4</accession>
<keyword evidence="1" id="KW-0732">Signal</keyword>
<dbReference type="eggNOG" id="COG0739">
    <property type="taxonomic scope" value="Bacteria"/>
</dbReference>
<evidence type="ECO:0000256" key="1">
    <source>
        <dbReference type="ARBA" id="ARBA00022729"/>
    </source>
</evidence>
<dbReference type="InterPro" id="IPR016047">
    <property type="entry name" value="M23ase_b-sheet_dom"/>
</dbReference>
<dbReference type="PANTHER" id="PTHR21666:SF289">
    <property type="entry name" value="L-ALA--D-GLU ENDOPEPTIDASE"/>
    <property type="match status" value="1"/>
</dbReference>
<evidence type="ECO:0000259" key="4">
    <source>
        <dbReference type="Pfam" id="PF01551"/>
    </source>
</evidence>
<dbReference type="MEROPS" id="M23.009"/>
<dbReference type="PATRIC" id="fig|1195246.3.peg.1482"/>
<dbReference type="Proteomes" id="UP000035062">
    <property type="component" value="Unassembled WGS sequence"/>
</dbReference>
<comment type="caution">
    <text evidence="5">The sequence shown here is derived from an EMBL/GenBank/DDBJ whole genome shotgun (WGS) entry which is preliminary data.</text>
</comment>
<dbReference type="InterPro" id="IPR050570">
    <property type="entry name" value="Cell_wall_metabolism_enzyme"/>
</dbReference>
<evidence type="ECO:0000256" key="2">
    <source>
        <dbReference type="SAM" id="Coils"/>
    </source>
</evidence>
<dbReference type="EMBL" id="AKKU01000012">
    <property type="protein sequence ID" value="EIW89323.1"/>
    <property type="molecule type" value="Genomic_DNA"/>
</dbReference>
<reference evidence="5 6" key="1">
    <citation type="journal article" date="2012" name="J. Bacteriol.">
        <title>Genome Sequence of Pectin-Degrading Alishewanella agri, Isolated from Landfill Soil.</title>
        <authorList>
            <person name="Kim J."/>
            <person name="Jung J."/>
            <person name="Sung J.S."/>
            <person name="Chun J."/>
            <person name="Park W."/>
        </authorList>
    </citation>
    <scope>NUCLEOTIDE SEQUENCE [LARGE SCALE GENOMIC DNA]</scope>
    <source>
        <strain evidence="5 6">BL06</strain>
    </source>
</reference>
<dbReference type="InterPro" id="IPR011055">
    <property type="entry name" value="Dup_hybrid_motif"/>
</dbReference>
<evidence type="ECO:0000313" key="5">
    <source>
        <dbReference type="EMBL" id="EIW89323.1"/>
    </source>
</evidence>
<keyword evidence="3" id="KW-0472">Membrane</keyword>
<dbReference type="PANTHER" id="PTHR21666">
    <property type="entry name" value="PEPTIDASE-RELATED"/>
    <property type="match status" value="1"/>
</dbReference>
<keyword evidence="2" id="KW-0175">Coiled coil</keyword>
<dbReference type="AlphaFoldDB" id="I8UBJ4"/>
<gene>
    <name evidence="5" type="ORF">AGRI_07540</name>
</gene>
<evidence type="ECO:0000313" key="6">
    <source>
        <dbReference type="Proteomes" id="UP000035062"/>
    </source>
</evidence>
<dbReference type="FunFam" id="2.70.70.10:FF:000006">
    <property type="entry name" value="M23 family peptidase"/>
    <property type="match status" value="1"/>
</dbReference>
<sequence>MLLVNNWLQSKQFALMKDRIIISVSSVHGTRHFNISNIVKRNAVIGLWVVLFSVLITAALINYLLHTVDSAKAEQQLLAEQTSVLQQQLAQLTDTRDTLEQELTLKQDEMALVSQRLEEIELSLGLEHSQQQGLESRLDIATVTSSARMAMLQLVPNGSPLEFDKRSSRYGVRTHPILGKRKHHNGIDLTAPRGTPIYAPADGVVELVRKSNSGYGNLLKIRHAFGFATLYAHLHDFKVTSGTFVHKGQLIATSGNTGSSTAPHLHYEIHFLDRSLNPQHFVDWDSGNFDLIFEKERNVRWDSLVSMLQTKASTQLQLATFKEQPVTQVAE</sequence>
<dbReference type="Pfam" id="PF01551">
    <property type="entry name" value="Peptidase_M23"/>
    <property type="match status" value="1"/>
</dbReference>
<evidence type="ECO:0000256" key="3">
    <source>
        <dbReference type="SAM" id="Phobius"/>
    </source>
</evidence>
<keyword evidence="3" id="KW-1133">Transmembrane helix</keyword>
<dbReference type="Gene3D" id="2.70.70.10">
    <property type="entry name" value="Glucose Permease (Domain IIA)"/>
    <property type="match status" value="1"/>
</dbReference>
<dbReference type="CDD" id="cd12797">
    <property type="entry name" value="M23_peptidase"/>
    <property type="match status" value="1"/>
</dbReference>
<dbReference type="SUPFAM" id="SSF51261">
    <property type="entry name" value="Duplicated hybrid motif"/>
    <property type="match status" value="1"/>
</dbReference>
<organism evidence="5 6">
    <name type="scientific">Alishewanella agri BL06</name>
    <dbReference type="NCBI Taxonomy" id="1195246"/>
    <lineage>
        <taxon>Bacteria</taxon>
        <taxon>Pseudomonadati</taxon>
        <taxon>Pseudomonadota</taxon>
        <taxon>Gammaproteobacteria</taxon>
        <taxon>Alteromonadales</taxon>
        <taxon>Alteromonadaceae</taxon>
        <taxon>Alishewanella</taxon>
    </lineage>
</organism>
<keyword evidence="3" id="KW-0812">Transmembrane</keyword>
<feature type="transmembrane region" description="Helical" evidence="3">
    <location>
        <begin position="43"/>
        <end position="65"/>
    </location>
</feature>
<dbReference type="STRING" id="1195246.AGRI_07540"/>
<name>I8UBJ4_9ALTE</name>
<keyword evidence="6" id="KW-1185">Reference proteome</keyword>
<proteinExistence type="predicted"/>
<dbReference type="GO" id="GO:0004222">
    <property type="term" value="F:metalloendopeptidase activity"/>
    <property type="evidence" value="ECO:0007669"/>
    <property type="project" value="TreeGrafter"/>
</dbReference>
<protein>
    <recommendedName>
        <fullName evidence="4">M23ase beta-sheet core domain-containing protein</fullName>
    </recommendedName>
</protein>
<feature type="coiled-coil region" evidence="2">
    <location>
        <begin position="82"/>
        <end position="116"/>
    </location>
</feature>